<name>A0A0E9VBG5_ANGAN</name>
<protein>
    <submittedName>
        <fullName evidence="1">Uncharacterized protein</fullName>
    </submittedName>
</protein>
<reference evidence="1" key="1">
    <citation type="submission" date="2014-11" db="EMBL/GenBank/DDBJ databases">
        <authorList>
            <person name="Amaro Gonzalez C."/>
        </authorList>
    </citation>
    <scope>NUCLEOTIDE SEQUENCE</scope>
</reference>
<evidence type="ECO:0000313" key="1">
    <source>
        <dbReference type="EMBL" id="JAH75356.1"/>
    </source>
</evidence>
<dbReference type="EMBL" id="GBXM01033221">
    <property type="protein sequence ID" value="JAH75356.1"/>
    <property type="molecule type" value="Transcribed_RNA"/>
</dbReference>
<sequence>MLLGVSYGVFGDPGSEKKKSGDCETGRMEIKRGTHMLNFYLSEWARTNTAISAGG</sequence>
<organism evidence="1">
    <name type="scientific">Anguilla anguilla</name>
    <name type="common">European freshwater eel</name>
    <name type="synonym">Muraena anguilla</name>
    <dbReference type="NCBI Taxonomy" id="7936"/>
    <lineage>
        <taxon>Eukaryota</taxon>
        <taxon>Metazoa</taxon>
        <taxon>Chordata</taxon>
        <taxon>Craniata</taxon>
        <taxon>Vertebrata</taxon>
        <taxon>Euteleostomi</taxon>
        <taxon>Actinopterygii</taxon>
        <taxon>Neopterygii</taxon>
        <taxon>Teleostei</taxon>
        <taxon>Anguilliformes</taxon>
        <taxon>Anguillidae</taxon>
        <taxon>Anguilla</taxon>
    </lineage>
</organism>
<reference evidence="1" key="2">
    <citation type="journal article" date="2015" name="Fish Shellfish Immunol.">
        <title>Early steps in the European eel (Anguilla anguilla)-Vibrio vulnificus interaction in the gills: Role of the RtxA13 toxin.</title>
        <authorList>
            <person name="Callol A."/>
            <person name="Pajuelo D."/>
            <person name="Ebbesson L."/>
            <person name="Teles M."/>
            <person name="MacKenzie S."/>
            <person name="Amaro C."/>
        </authorList>
    </citation>
    <scope>NUCLEOTIDE SEQUENCE</scope>
</reference>
<proteinExistence type="predicted"/>
<dbReference type="AlphaFoldDB" id="A0A0E9VBG5"/>
<accession>A0A0E9VBG5</accession>